<gene>
    <name evidence="1" type="ORF">TorRG33x02_154560</name>
</gene>
<protein>
    <submittedName>
        <fullName evidence="1">Uncharacterized protein</fullName>
    </submittedName>
</protein>
<name>A0A2P5ET95_TREOI</name>
<dbReference type="Proteomes" id="UP000237000">
    <property type="component" value="Unassembled WGS sequence"/>
</dbReference>
<dbReference type="AlphaFoldDB" id="A0A2P5ET95"/>
<proteinExistence type="predicted"/>
<keyword evidence="2" id="KW-1185">Reference proteome</keyword>
<sequence>MEGIRRGLCWDTRIFQGRNLVRTIMG</sequence>
<dbReference type="InParanoid" id="A0A2P5ET95"/>
<evidence type="ECO:0000313" key="1">
    <source>
        <dbReference type="EMBL" id="PON88750.1"/>
    </source>
</evidence>
<organism evidence="1 2">
    <name type="scientific">Trema orientale</name>
    <name type="common">Charcoal tree</name>
    <name type="synonym">Celtis orientalis</name>
    <dbReference type="NCBI Taxonomy" id="63057"/>
    <lineage>
        <taxon>Eukaryota</taxon>
        <taxon>Viridiplantae</taxon>
        <taxon>Streptophyta</taxon>
        <taxon>Embryophyta</taxon>
        <taxon>Tracheophyta</taxon>
        <taxon>Spermatophyta</taxon>
        <taxon>Magnoliopsida</taxon>
        <taxon>eudicotyledons</taxon>
        <taxon>Gunneridae</taxon>
        <taxon>Pentapetalae</taxon>
        <taxon>rosids</taxon>
        <taxon>fabids</taxon>
        <taxon>Rosales</taxon>
        <taxon>Cannabaceae</taxon>
        <taxon>Trema</taxon>
    </lineage>
</organism>
<dbReference type="EMBL" id="JXTC01000102">
    <property type="protein sequence ID" value="PON88750.1"/>
    <property type="molecule type" value="Genomic_DNA"/>
</dbReference>
<accession>A0A2P5ET95</accession>
<evidence type="ECO:0000313" key="2">
    <source>
        <dbReference type="Proteomes" id="UP000237000"/>
    </source>
</evidence>
<comment type="caution">
    <text evidence="1">The sequence shown here is derived from an EMBL/GenBank/DDBJ whole genome shotgun (WGS) entry which is preliminary data.</text>
</comment>
<reference evidence="2" key="1">
    <citation type="submission" date="2016-06" db="EMBL/GenBank/DDBJ databases">
        <title>Parallel loss of symbiosis genes in relatives of nitrogen-fixing non-legume Parasponia.</title>
        <authorList>
            <person name="Van Velzen R."/>
            <person name="Holmer R."/>
            <person name="Bu F."/>
            <person name="Rutten L."/>
            <person name="Van Zeijl A."/>
            <person name="Liu W."/>
            <person name="Santuari L."/>
            <person name="Cao Q."/>
            <person name="Sharma T."/>
            <person name="Shen D."/>
            <person name="Roswanjaya Y."/>
            <person name="Wardhani T."/>
            <person name="Kalhor M.S."/>
            <person name="Jansen J."/>
            <person name="Van den Hoogen J."/>
            <person name="Gungor B."/>
            <person name="Hartog M."/>
            <person name="Hontelez J."/>
            <person name="Verver J."/>
            <person name="Yang W.-C."/>
            <person name="Schijlen E."/>
            <person name="Repin R."/>
            <person name="Schilthuizen M."/>
            <person name="Schranz E."/>
            <person name="Heidstra R."/>
            <person name="Miyata K."/>
            <person name="Fedorova E."/>
            <person name="Kohlen W."/>
            <person name="Bisseling T."/>
            <person name="Smit S."/>
            <person name="Geurts R."/>
        </authorList>
    </citation>
    <scope>NUCLEOTIDE SEQUENCE [LARGE SCALE GENOMIC DNA]</scope>
    <source>
        <strain evidence="2">cv. RG33-2</strain>
    </source>
</reference>